<reference evidence="2 3" key="2">
    <citation type="submission" date="2018-08" db="EMBL/GenBank/DDBJ databases">
        <authorList>
            <person name="Laetsch R D."/>
            <person name="Stevens L."/>
            <person name="Kumar S."/>
            <person name="Blaxter L. M."/>
        </authorList>
    </citation>
    <scope>NUCLEOTIDE SEQUENCE [LARGE SCALE GENOMIC DNA]</scope>
</reference>
<reference evidence="4" key="1">
    <citation type="submission" date="2016-06" db="UniProtKB">
        <authorList>
            <consortium name="WormBaseParasite"/>
        </authorList>
    </citation>
    <scope>IDENTIFICATION</scope>
</reference>
<keyword evidence="3" id="KW-1185">Reference proteome</keyword>
<feature type="region of interest" description="Disordered" evidence="1">
    <location>
        <begin position="1"/>
        <end position="22"/>
    </location>
</feature>
<feature type="compositionally biased region" description="Polar residues" evidence="1">
    <location>
        <begin position="1"/>
        <end position="13"/>
    </location>
</feature>
<organism evidence="4">
    <name type="scientific">Onchocerca ochengi</name>
    <name type="common">Filarial nematode worm</name>
    <dbReference type="NCBI Taxonomy" id="42157"/>
    <lineage>
        <taxon>Eukaryota</taxon>
        <taxon>Metazoa</taxon>
        <taxon>Ecdysozoa</taxon>
        <taxon>Nematoda</taxon>
        <taxon>Chromadorea</taxon>
        <taxon>Rhabditida</taxon>
        <taxon>Spirurina</taxon>
        <taxon>Spiruromorpha</taxon>
        <taxon>Filarioidea</taxon>
        <taxon>Onchocercidae</taxon>
        <taxon>Onchocerca</taxon>
    </lineage>
</organism>
<sequence>MSSSLNAAVQPTKENLVKLLEE</sequence>
<dbReference type="Proteomes" id="UP000271087">
    <property type="component" value="Unassembled WGS sequence"/>
</dbReference>
<evidence type="ECO:0000313" key="2">
    <source>
        <dbReference type="EMBL" id="VDN06479.1"/>
    </source>
</evidence>
<proteinExistence type="predicted"/>
<protein>
    <submittedName>
        <fullName evidence="4">Acyl carrier protein</fullName>
    </submittedName>
</protein>
<evidence type="ECO:0000313" key="4">
    <source>
        <dbReference type="WBParaSite" id="nOo.2.0.1.t13860-RA"/>
    </source>
</evidence>
<evidence type="ECO:0000256" key="1">
    <source>
        <dbReference type="SAM" id="MobiDB-lite"/>
    </source>
</evidence>
<evidence type="ECO:0000313" key="3">
    <source>
        <dbReference type="Proteomes" id="UP000271087"/>
    </source>
</evidence>
<gene>
    <name evidence="2" type="ORF">NOO_LOCUS13860</name>
</gene>
<dbReference type="EMBL" id="UYRW01020063">
    <property type="protein sequence ID" value="VDN06479.1"/>
    <property type="molecule type" value="Genomic_DNA"/>
</dbReference>
<dbReference type="WBParaSite" id="nOo.2.0.1.t13860-RA">
    <property type="protein sequence ID" value="nOo.2.0.1.t13860-RA"/>
    <property type="gene ID" value="nOo.2.0.1.g13860"/>
</dbReference>
<accession>A0A182F097</accession>
<name>A0A182F097_ONCOC</name>
<dbReference type="AlphaFoldDB" id="A0A182F097"/>